<keyword evidence="2 7" id="KW-0813">Transport</keyword>
<keyword evidence="11" id="KW-1185">Reference proteome</keyword>
<evidence type="ECO:0000256" key="4">
    <source>
        <dbReference type="ARBA" id="ARBA00022692"/>
    </source>
</evidence>
<sequence length="332" mass="36000">MGHSGISTAVSTTAATEPRPGGRRRAAAPPAGVVKRRPRGGRRFTASSWVPWLFVAPALLLFVVFKYLPMAKGVELSFYDVRPFLGNLWVGLANYRSVFGDPQFQAALGHTVVLAVGGTIGSVIVGFFLALLLEGPARSLWFMRSAVFLPVVTATAVVGEIWRLLYYPTSAGFLNTVLGFLGIGPLHYLDHTSSALWSVMAVAIWTGGPYNMVIVLAGLTQVDRGLYEAAALDGANTWQRLRHITLPALRPVVTILLTLAAIRGFRTFTEVYVLTGGGPAGSTDVWMTRIYQLGFTRNEIGVASAAATLLFLVTVCLTVAMQWYQRRKEARP</sequence>
<dbReference type="Proteomes" id="UP000003963">
    <property type="component" value="Unassembled WGS sequence"/>
</dbReference>
<dbReference type="EMBL" id="GG657754">
    <property type="protein sequence ID" value="EFL24377.1"/>
    <property type="molecule type" value="Genomic_DNA"/>
</dbReference>
<dbReference type="CDD" id="cd06261">
    <property type="entry name" value="TM_PBP2"/>
    <property type="match status" value="1"/>
</dbReference>
<evidence type="ECO:0000256" key="8">
    <source>
        <dbReference type="SAM" id="MobiDB-lite"/>
    </source>
</evidence>
<dbReference type="STRING" id="457427.SSOG_04091"/>
<keyword evidence="3" id="KW-1003">Cell membrane</keyword>
<dbReference type="SUPFAM" id="SSF161098">
    <property type="entry name" value="MetI-like"/>
    <property type="match status" value="1"/>
</dbReference>
<dbReference type="InterPro" id="IPR000515">
    <property type="entry name" value="MetI-like"/>
</dbReference>
<organism evidence="10 11">
    <name type="scientific">Streptomyces himastatinicus ATCC 53653</name>
    <dbReference type="NCBI Taxonomy" id="457427"/>
    <lineage>
        <taxon>Bacteria</taxon>
        <taxon>Bacillati</taxon>
        <taxon>Actinomycetota</taxon>
        <taxon>Actinomycetes</taxon>
        <taxon>Kitasatosporales</taxon>
        <taxon>Streptomycetaceae</taxon>
        <taxon>Streptomyces</taxon>
        <taxon>Streptomyces violaceusniger group</taxon>
    </lineage>
</organism>
<dbReference type="HOGENOM" id="CLU_016047_0_2_11"/>
<evidence type="ECO:0000313" key="10">
    <source>
        <dbReference type="EMBL" id="EFL24377.1"/>
    </source>
</evidence>
<feature type="transmembrane region" description="Helical" evidence="7">
    <location>
        <begin position="139"/>
        <end position="158"/>
    </location>
</feature>
<dbReference type="GO" id="GO:0005886">
    <property type="term" value="C:plasma membrane"/>
    <property type="evidence" value="ECO:0007669"/>
    <property type="project" value="UniProtKB-SubCell"/>
</dbReference>
<protein>
    <submittedName>
        <fullName evidence="10">Sugar ABC transporter, permease</fullName>
    </submittedName>
</protein>
<feature type="compositionally biased region" description="Polar residues" evidence="8">
    <location>
        <begin position="1"/>
        <end position="15"/>
    </location>
</feature>
<accession>D9WUE2</accession>
<name>D9WUE2_9ACTN</name>
<feature type="region of interest" description="Disordered" evidence="8">
    <location>
        <begin position="1"/>
        <end position="39"/>
    </location>
</feature>
<keyword evidence="6 7" id="KW-0472">Membrane</keyword>
<gene>
    <name evidence="10" type="ORF">SSOG_04091</name>
</gene>
<dbReference type="Gene3D" id="1.10.3720.10">
    <property type="entry name" value="MetI-like"/>
    <property type="match status" value="1"/>
</dbReference>
<evidence type="ECO:0000256" key="3">
    <source>
        <dbReference type="ARBA" id="ARBA00022475"/>
    </source>
</evidence>
<feature type="transmembrane region" description="Helical" evidence="7">
    <location>
        <begin position="300"/>
        <end position="324"/>
    </location>
</feature>
<dbReference type="InterPro" id="IPR035906">
    <property type="entry name" value="MetI-like_sf"/>
</dbReference>
<feature type="domain" description="ABC transmembrane type-1" evidence="9">
    <location>
        <begin position="108"/>
        <end position="321"/>
    </location>
</feature>
<comment type="subcellular location">
    <subcellularLocation>
        <location evidence="1 7">Cell membrane</location>
        <topology evidence="1 7">Multi-pass membrane protein</topology>
    </subcellularLocation>
</comment>
<dbReference type="AlphaFoldDB" id="D9WUE2"/>
<dbReference type="PANTHER" id="PTHR30193">
    <property type="entry name" value="ABC TRANSPORTER PERMEASE PROTEIN"/>
    <property type="match status" value="1"/>
</dbReference>
<feature type="transmembrane region" description="Helical" evidence="7">
    <location>
        <begin position="112"/>
        <end position="133"/>
    </location>
</feature>
<keyword evidence="5 7" id="KW-1133">Transmembrane helix</keyword>
<evidence type="ECO:0000256" key="6">
    <source>
        <dbReference type="ARBA" id="ARBA00023136"/>
    </source>
</evidence>
<dbReference type="PANTHER" id="PTHR30193:SF37">
    <property type="entry name" value="INNER MEMBRANE ABC TRANSPORTER PERMEASE PROTEIN YCJO"/>
    <property type="match status" value="1"/>
</dbReference>
<dbReference type="Pfam" id="PF00528">
    <property type="entry name" value="BPD_transp_1"/>
    <property type="match status" value="1"/>
</dbReference>
<dbReference type="PROSITE" id="PS50928">
    <property type="entry name" value="ABC_TM1"/>
    <property type="match status" value="1"/>
</dbReference>
<evidence type="ECO:0000256" key="2">
    <source>
        <dbReference type="ARBA" id="ARBA00022448"/>
    </source>
</evidence>
<proteinExistence type="inferred from homology"/>
<dbReference type="GO" id="GO:0055085">
    <property type="term" value="P:transmembrane transport"/>
    <property type="evidence" value="ECO:0007669"/>
    <property type="project" value="InterPro"/>
</dbReference>
<comment type="similarity">
    <text evidence="7">Belongs to the binding-protein-dependent transport system permease family.</text>
</comment>
<feature type="transmembrane region" description="Helical" evidence="7">
    <location>
        <begin position="195"/>
        <end position="219"/>
    </location>
</feature>
<reference evidence="10 11" key="1">
    <citation type="submission" date="2009-02" db="EMBL/GenBank/DDBJ databases">
        <title>Annotation of Streptomyces hygroscopicus strain ATCC 53653.</title>
        <authorList>
            <consortium name="The Broad Institute Genome Sequencing Platform"/>
            <consortium name="Broad Institute Microbial Sequencing Center"/>
            <person name="Fischbach M."/>
            <person name="Godfrey P."/>
            <person name="Ward D."/>
            <person name="Young S."/>
            <person name="Zeng Q."/>
            <person name="Koehrsen M."/>
            <person name="Alvarado L."/>
            <person name="Berlin A.M."/>
            <person name="Bochicchio J."/>
            <person name="Borenstein D."/>
            <person name="Chapman S.B."/>
            <person name="Chen Z."/>
            <person name="Engels R."/>
            <person name="Freedman E."/>
            <person name="Gellesch M."/>
            <person name="Goldberg J."/>
            <person name="Griggs A."/>
            <person name="Gujja S."/>
            <person name="Heilman E.R."/>
            <person name="Heiman D.I."/>
            <person name="Hepburn T.A."/>
            <person name="Howarth C."/>
            <person name="Jen D."/>
            <person name="Larson L."/>
            <person name="Lewis B."/>
            <person name="Mehta T."/>
            <person name="Park D."/>
            <person name="Pearson M."/>
            <person name="Richards J."/>
            <person name="Roberts A."/>
            <person name="Saif S."/>
            <person name="Shea T.D."/>
            <person name="Shenoy N."/>
            <person name="Sisk P."/>
            <person name="Stolte C."/>
            <person name="Sykes S.N."/>
            <person name="Thomson T."/>
            <person name="Walk T."/>
            <person name="White J."/>
            <person name="Yandava C."/>
            <person name="Straight P."/>
            <person name="Clardy J."/>
            <person name="Hung D."/>
            <person name="Kolter R."/>
            <person name="Mekalanos J."/>
            <person name="Walker S."/>
            <person name="Walsh C.T."/>
            <person name="Wieland-Brown L.C."/>
            <person name="Haas B."/>
            <person name="Nusbaum C."/>
            <person name="Birren B."/>
        </authorList>
    </citation>
    <scope>NUCLEOTIDE SEQUENCE [LARGE SCALE GENOMIC DNA]</scope>
    <source>
        <strain evidence="10 11">ATCC 53653</strain>
    </source>
</reference>
<keyword evidence="4 7" id="KW-0812">Transmembrane</keyword>
<evidence type="ECO:0000256" key="5">
    <source>
        <dbReference type="ARBA" id="ARBA00022989"/>
    </source>
</evidence>
<evidence type="ECO:0000256" key="7">
    <source>
        <dbReference type="RuleBase" id="RU363032"/>
    </source>
</evidence>
<feature type="transmembrane region" description="Helical" evidence="7">
    <location>
        <begin position="165"/>
        <end position="189"/>
    </location>
</feature>
<dbReference type="InterPro" id="IPR051393">
    <property type="entry name" value="ABC_transporter_permease"/>
</dbReference>
<evidence type="ECO:0000259" key="9">
    <source>
        <dbReference type="PROSITE" id="PS50928"/>
    </source>
</evidence>
<feature type="transmembrane region" description="Helical" evidence="7">
    <location>
        <begin position="49"/>
        <end position="68"/>
    </location>
</feature>
<evidence type="ECO:0000256" key="1">
    <source>
        <dbReference type="ARBA" id="ARBA00004651"/>
    </source>
</evidence>
<evidence type="ECO:0000313" key="11">
    <source>
        <dbReference type="Proteomes" id="UP000003963"/>
    </source>
</evidence>